<dbReference type="EMBL" id="JAULBC010000002">
    <property type="protein sequence ID" value="MEX6687289.1"/>
    <property type="molecule type" value="Genomic_DNA"/>
</dbReference>
<feature type="domain" description="Glucose/Sorbosone dehydrogenase" evidence="2">
    <location>
        <begin position="89"/>
        <end position="420"/>
    </location>
</feature>
<sequence>MLQHLKKSIYLLFTLSLPFYFYACTKPSNEHSKDAVTSANERVVAMAYPPVETLPPNAPTQKPAFYGQTRSPGAKTQTPLNVTILARTLNHPWSIAFLPDGRMLVTEKSGNMRIITTTGIVSSPLLNLPAVKYQAEAGLLDVITDENFSTNRQLFWTYVEASGTKYTVAVARANLSADETKLDNVKVIYRATPSYTGLQHFGSRLLLYQGLLYVCLGDRHDDSIRVQAQQLNSSIGKVVRINKDGTPAAGNPYKTTSTTKGEIWSIGSRDPQGMVINPATSELWESEHGPTGGDEINIIKRGANYGWPVITYGLDNDGTPLNGGKTAQDNMRQPVYYWDPAIAPSGMTFYSSSVITEWQDNLFVASLKDKHIVRLIINNNRVTGEERLLTDQNQRFRDVKAGPDGALYAVTDELQGRLYRISKK</sequence>
<name>A0ABV3ZFW4_9BACT</name>
<keyword evidence="1" id="KW-0732">Signal</keyword>
<reference evidence="3 4" key="1">
    <citation type="submission" date="2023-07" db="EMBL/GenBank/DDBJ databases">
        <authorList>
            <person name="Lian W.-H."/>
        </authorList>
    </citation>
    <scope>NUCLEOTIDE SEQUENCE [LARGE SCALE GENOMIC DNA]</scope>
    <source>
        <strain evidence="3 4">SYSU DXS3180</strain>
    </source>
</reference>
<dbReference type="SUPFAM" id="SSF50952">
    <property type="entry name" value="Soluble quinoprotein glucose dehydrogenase"/>
    <property type="match status" value="1"/>
</dbReference>
<feature type="signal peptide" evidence="1">
    <location>
        <begin position="1"/>
        <end position="23"/>
    </location>
</feature>
<keyword evidence="3" id="KW-0560">Oxidoreductase</keyword>
<feature type="chain" id="PRO_5046711485" evidence="1">
    <location>
        <begin position="24"/>
        <end position="424"/>
    </location>
</feature>
<comment type="caution">
    <text evidence="3">The sequence shown here is derived from an EMBL/GenBank/DDBJ whole genome shotgun (WGS) entry which is preliminary data.</text>
</comment>
<dbReference type="GO" id="GO:0016491">
    <property type="term" value="F:oxidoreductase activity"/>
    <property type="evidence" value="ECO:0007669"/>
    <property type="project" value="UniProtKB-KW"/>
</dbReference>
<accession>A0ABV3ZFW4</accession>
<evidence type="ECO:0000259" key="2">
    <source>
        <dbReference type="Pfam" id="PF07995"/>
    </source>
</evidence>
<dbReference type="InterPro" id="IPR012938">
    <property type="entry name" value="Glc/Sorbosone_DH"/>
</dbReference>
<dbReference type="PANTHER" id="PTHR19328">
    <property type="entry name" value="HEDGEHOG-INTERACTING PROTEIN"/>
    <property type="match status" value="1"/>
</dbReference>
<evidence type="ECO:0000313" key="4">
    <source>
        <dbReference type="Proteomes" id="UP001560573"/>
    </source>
</evidence>
<evidence type="ECO:0000256" key="1">
    <source>
        <dbReference type="SAM" id="SignalP"/>
    </source>
</evidence>
<dbReference type="RefSeq" id="WP_369328693.1">
    <property type="nucleotide sequence ID" value="NZ_JAULBC010000002.1"/>
</dbReference>
<organism evidence="3 4">
    <name type="scientific">Danxiaibacter flavus</name>
    <dbReference type="NCBI Taxonomy" id="3049108"/>
    <lineage>
        <taxon>Bacteria</taxon>
        <taxon>Pseudomonadati</taxon>
        <taxon>Bacteroidota</taxon>
        <taxon>Chitinophagia</taxon>
        <taxon>Chitinophagales</taxon>
        <taxon>Chitinophagaceae</taxon>
        <taxon>Danxiaibacter</taxon>
    </lineage>
</organism>
<proteinExistence type="predicted"/>
<dbReference type="InterPro" id="IPR011041">
    <property type="entry name" value="Quinoprot_gluc/sorb_DH_b-prop"/>
</dbReference>
<protein>
    <submittedName>
        <fullName evidence="3">PQQ-dependent sugar dehydrogenase</fullName>
        <ecNumber evidence="3">1.1.5.-</ecNumber>
    </submittedName>
</protein>
<gene>
    <name evidence="3" type="ORF">QTN47_07270</name>
</gene>
<dbReference type="InterPro" id="IPR011042">
    <property type="entry name" value="6-blade_b-propeller_TolB-like"/>
</dbReference>
<dbReference type="PANTHER" id="PTHR19328:SF75">
    <property type="entry name" value="ALDOSE SUGAR DEHYDROGENASE YLII"/>
    <property type="match status" value="1"/>
</dbReference>
<dbReference type="Pfam" id="PF07995">
    <property type="entry name" value="GSDH"/>
    <property type="match status" value="1"/>
</dbReference>
<evidence type="ECO:0000313" key="3">
    <source>
        <dbReference type="EMBL" id="MEX6687289.1"/>
    </source>
</evidence>
<dbReference type="Gene3D" id="2.120.10.30">
    <property type="entry name" value="TolB, C-terminal domain"/>
    <property type="match status" value="1"/>
</dbReference>
<dbReference type="Proteomes" id="UP001560573">
    <property type="component" value="Unassembled WGS sequence"/>
</dbReference>
<dbReference type="EC" id="1.1.5.-" evidence="3"/>
<keyword evidence="4" id="KW-1185">Reference proteome</keyword>